<dbReference type="EMBL" id="JAVFKM010000002">
    <property type="protein sequence ID" value="MEF3112468.1"/>
    <property type="molecule type" value="Genomic_DNA"/>
</dbReference>
<feature type="region of interest" description="Disordered" evidence="1">
    <location>
        <begin position="68"/>
        <end position="119"/>
    </location>
</feature>
<dbReference type="RefSeq" id="WP_331785454.1">
    <property type="nucleotide sequence ID" value="NZ_JAVFKM010000002.1"/>
</dbReference>
<gene>
    <name evidence="2" type="ORF">RB636_04540</name>
</gene>
<accession>A0ABU7WLR0</accession>
<protein>
    <submittedName>
        <fullName evidence="2">Uncharacterized protein</fullName>
    </submittedName>
</protein>
<name>A0ABU7WLR0_9ACTN</name>
<feature type="region of interest" description="Disordered" evidence="1">
    <location>
        <begin position="133"/>
        <end position="192"/>
    </location>
</feature>
<keyword evidence="3" id="KW-1185">Reference proteome</keyword>
<evidence type="ECO:0000256" key="1">
    <source>
        <dbReference type="SAM" id="MobiDB-lite"/>
    </source>
</evidence>
<dbReference type="Proteomes" id="UP001348265">
    <property type="component" value="Unassembled WGS sequence"/>
</dbReference>
<organism evidence="2 3">
    <name type="scientific">Streptomyces chrestomyceticus</name>
    <dbReference type="NCBI Taxonomy" id="68185"/>
    <lineage>
        <taxon>Bacteria</taxon>
        <taxon>Bacillati</taxon>
        <taxon>Actinomycetota</taxon>
        <taxon>Actinomycetes</taxon>
        <taxon>Kitasatosporales</taxon>
        <taxon>Streptomycetaceae</taxon>
        <taxon>Streptomyces</taxon>
    </lineage>
</organism>
<comment type="caution">
    <text evidence="2">The sequence shown here is derived from an EMBL/GenBank/DDBJ whole genome shotgun (WGS) entry which is preliminary data.</text>
</comment>
<evidence type="ECO:0000313" key="2">
    <source>
        <dbReference type="EMBL" id="MEF3112468.1"/>
    </source>
</evidence>
<sequence length="192" mass="20594">MPNPLHSTGPDTPDAVPAYDDVPAILAEMRWVTDQVAARPSGTGLSREFWLRKVALLDRIALRESAECTPVDAAESNAATATGGSAPRPVRPRARRRTARHGQRPRPAELPALAPELPPVRTPGVRGLAPYDLLNHSADTPSRHTKAAALPCKDTPPPWLPLTVPKDRPGAPSVTPEPPPAQYGHRAADARR</sequence>
<proteinExistence type="predicted"/>
<feature type="compositionally biased region" description="Basic residues" evidence="1">
    <location>
        <begin position="90"/>
        <end position="104"/>
    </location>
</feature>
<reference evidence="2 3" key="1">
    <citation type="submission" date="2023-08" db="EMBL/GenBank/DDBJ databases">
        <authorList>
            <person name="Sharma P."/>
            <person name="Verma V."/>
            <person name="Mohan M.K."/>
            <person name="Dubey A.K."/>
        </authorList>
    </citation>
    <scope>NUCLEOTIDE SEQUENCE [LARGE SCALE GENOMIC DNA]</scope>
    <source>
        <strain evidence="2 3">ADP4</strain>
    </source>
</reference>
<evidence type="ECO:0000313" key="3">
    <source>
        <dbReference type="Proteomes" id="UP001348265"/>
    </source>
</evidence>